<dbReference type="RefSeq" id="WP_311421235.1">
    <property type="nucleotide sequence ID" value="NZ_JAVREH010000002.1"/>
</dbReference>
<evidence type="ECO:0000313" key="1">
    <source>
        <dbReference type="EMBL" id="MDT0260073.1"/>
    </source>
</evidence>
<reference evidence="2" key="1">
    <citation type="submission" date="2023-07" db="EMBL/GenBank/DDBJ databases">
        <title>30 novel species of actinomycetes from the DSMZ collection.</title>
        <authorList>
            <person name="Nouioui I."/>
        </authorList>
    </citation>
    <scope>NUCLEOTIDE SEQUENCE [LARGE SCALE GENOMIC DNA]</scope>
    <source>
        <strain evidence="2">DSM 44399</strain>
    </source>
</reference>
<dbReference type="Proteomes" id="UP001183176">
    <property type="component" value="Unassembled WGS sequence"/>
</dbReference>
<comment type="caution">
    <text evidence="1">The sequence shown here is derived from an EMBL/GenBank/DDBJ whole genome shotgun (WGS) entry which is preliminary data.</text>
</comment>
<protein>
    <submittedName>
        <fullName evidence="1">Uncharacterized protein</fullName>
    </submittedName>
</protein>
<proteinExistence type="predicted"/>
<sequence length="44" mass="4709">MHNAANGLRTAALLGLLSAVPIVGGGTRLARLEQLAREHGQYRR</sequence>
<organism evidence="1 2">
    <name type="scientific">Jatrophihabitans lederbergiae</name>
    <dbReference type="NCBI Taxonomy" id="3075547"/>
    <lineage>
        <taxon>Bacteria</taxon>
        <taxon>Bacillati</taxon>
        <taxon>Actinomycetota</taxon>
        <taxon>Actinomycetes</taxon>
        <taxon>Jatrophihabitantales</taxon>
        <taxon>Jatrophihabitantaceae</taxon>
        <taxon>Jatrophihabitans</taxon>
    </lineage>
</organism>
<name>A0ABU2J510_9ACTN</name>
<accession>A0ABU2J510</accession>
<keyword evidence="2" id="KW-1185">Reference proteome</keyword>
<dbReference type="EMBL" id="JAVREH010000002">
    <property type="protein sequence ID" value="MDT0260073.1"/>
    <property type="molecule type" value="Genomic_DNA"/>
</dbReference>
<evidence type="ECO:0000313" key="2">
    <source>
        <dbReference type="Proteomes" id="UP001183176"/>
    </source>
</evidence>
<gene>
    <name evidence="1" type="ORF">RM423_01545</name>
</gene>